<dbReference type="RefSeq" id="WP_138053376.1">
    <property type="nucleotide sequence ID" value="NZ_VAWE01000001.1"/>
</dbReference>
<gene>
    <name evidence="2" type="ORF">FEF34_13255</name>
</gene>
<reference evidence="2 3" key="1">
    <citation type="submission" date="2019-05" db="EMBL/GenBank/DDBJ databases">
        <title>Streptomyces marianii sp. nov., a novel marine actinomycete from southern coast of India.</title>
        <authorList>
            <person name="Iniyan A.M."/>
            <person name="Wink J."/>
            <person name="Ramprasad E."/>
            <person name="Ramana C.V."/>
            <person name="Bunk B."/>
            <person name="Sproer C."/>
            <person name="Joseph F.-J.R.S."/>
            <person name="Vincent S.G.P."/>
        </authorList>
    </citation>
    <scope>NUCLEOTIDE SEQUENCE [LARGE SCALE GENOMIC DNA]</scope>
    <source>
        <strain evidence="2 3">ICN19</strain>
    </source>
</reference>
<proteinExistence type="predicted"/>
<organism evidence="2 3">
    <name type="scientific">Streptomyces marianii</name>
    <dbReference type="NCBI Taxonomy" id="1817406"/>
    <lineage>
        <taxon>Bacteria</taxon>
        <taxon>Bacillati</taxon>
        <taxon>Actinomycetota</taxon>
        <taxon>Actinomycetes</taxon>
        <taxon>Kitasatosporales</taxon>
        <taxon>Streptomycetaceae</taxon>
        <taxon>Streptomyces</taxon>
    </lineage>
</organism>
<dbReference type="EMBL" id="VAWE01000001">
    <property type="protein sequence ID" value="TLQ43971.1"/>
    <property type="molecule type" value="Genomic_DNA"/>
</dbReference>
<dbReference type="Proteomes" id="UP000305921">
    <property type="component" value="Unassembled WGS sequence"/>
</dbReference>
<sequence length="474" mass="49632">MRAARTMAGAVLAAAVVTGCSGSDSAGTKGEGGGPDATSAAKPLVKLSVPSAYDGAKGWDESLVWVPESVGTLPVAVVPRSETVAMMYAAPGGYTVKVRTADGGQVRWASAPWNPPTPVEGAEGNPESGESAEIPDVTGVEQDGRAYVVAYAHGMRGKDDLHEGTEVVRLAVYPADASGSSVKPLREIDVPVSADPGEVRVRAEGGRLLVAWGEDGMYPRWSHAVDVATGAVTPYKDSENLLPQCDEVVACPNSRVMAASEVGPLVAMGRGGFGVPGRWFSDDVRPDGVDARSGLLGTWNGDVYGVGDGRLLARWSRGGKYGADVDPVWSVHDLRTGRIQARLECGYDGAQQFDAARDYPVVTSPSGRYLAAGPVAFDLERKKGICLDSDGNRKTIVLGSIRDDGTAYGAVQEDSATSDIEPVVAQLDLTTGTGEPKVLGAGIDIPQYTSVNGSGLFATRDEDKNVRISLRRER</sequence>
<keyword evidence="3" id="KW-1185">Reference proteome</keyword>
<dbReference type="AlphaFoldDB" id="A0A5R9E211"/>
<feature type="region of interest" description="Disordered" evidence="1">
    <location>
        <begin position="21"/>
        <end position="40"/>
    </location>
</feature>
<dbReference type="PROSITE" id="PS51257">
    <property type="entry name" value="PROKAR_LIPOPROTEIN"/>
    <property type="match status" value="1"/>
</dbReference>
<evidence type="ECO:0000256" key="1">
    <source>
        <dbReference type="SAM" id="MobiDB-lite"/>
    </source>
</evidence>
<feature type="region of interest" description="Disordered" evidence="1">
    <location>
        <begin position="109"/>
        <end position="134"/>
    </location>
</feature>
<protein>
    <submittedName>
        <fullName evidence="2">Uncharacterized protein</fullName>
    </submittedName>
</protein>
<evidence type="ECO:0000313" key="2">
    <source>
        <dbReference type="EMBL" id="TLQ43971.1"/>
    </source>
</evidence>
<evidence type="ECO:0000313" key="3">
    <source>
        <dbReference type="Proteomes" id="UP000305921"/>
    </source>
</evidence>
<name>A0A5R9E211_9ACTN</name>
<dbReference type="OrthoDB" id="3636947at2"/>
<accession>A0A5R9E211</accession>
<comment type="caution">
    <text evidence="2">The sequence shown here is derived from an EMBL/GenBank/DDBJ whole genome shotgun (WGS) entry which is preliminary data.</text>
</comment>